<dbReference type="InterPro" id="IPR052069">
    <property type="entry name" value="Ca-reg_mRNA-binding_domain"/>
</dbReference>
<feature type="transmembrane region" description="Helical" evidence="3">
    <location>
        <begin position="98"/>
        <end position="115"/>
    </location>
</feature>
<feature type="compositionally biased region" description="Low complexity" evidence="2">
    <location>
        <begin position="72"/>
        <end position="87"/>
    </location>
</feature>
<evidence type="ECO:0000256" key="1">
    <source>
        <dbReference type="ARBA" id="ARBA00022553"/>
    </source>
</evidence>
<organism evidence="5 6">
    <name type="scientific">Vogesella aquatica</name>
    <dbReference type="NCBI Taxonomy" id="2984206"/>
    <lineage>
        <taxon>Bacteria</taxon>
        <taxon>Pseudomonadati</taxon>
        <taxon>Pseudomonadota</taxon>
        <taxon>Betaproteobacteria</taxon>
        <taxon>Neisseriales</taxon>
        <taxon>Chromobacteriaceae</taxon>
        <taxon>Vogesella</taxon>
    </lineage>
</organism>
<dbReference type="InterPro" id="IPR008613">
    <property type="entry name" value="Excalibur_Ca-bd_domain"/>
</dbReference>
<keyword evidence="3" id="KW-1133">Transmembrane helix</keyword>
<gene>
    <name evidence="5" type="ORF">PQU95_14255</name>
</gene>
<dbReference type="RefSeq" id="WP_272752619.1">
    <property type="nucleotide sequence ID" value="NZ_JAQQLF010000019.1"/>
</dbReference>
<proteinExistence type="predicted"/>
<dbReference type="Pfam" id="PF05901">
    <property type="entry name" value="Excalibur"/>
    <property type="match status" value="1"/>
</dbReference>
<dbReference type="CDD" id="cd04458">
    <property type="entry name" value="CSP_CDS"/>
    <property type="match status" value="1"/>
</dbReference>
<feature type="domain" description="CSD" evidence="4">
    <location>
        <begin position="2"/>
        <end position="69"/>
    </location>
</feature>
<accession>A0ABT5J1L1</accession>
<dbReference type="SMART" id="SM00357">
    <property type="entry name" value="CSP"/>
    <property type="match status" value="1"/>
</dbReference>
<keyword evidence="1" id="KW-0597">Phosphoprotein</keyword>
<dbReference type="PANTHER" id="PTHR12962">
    <property type="entry name" value="CALCIUM-REGULATED HEAT STABLE PROTEIN CRHSP-24-RELATED"/>
    <property type="match status" value="1"/>
</dbReference>
<reference evidence="5 6" key="1">
    <citation type="submission" date="2023-01" db="EMBL/GenBank/DDBJ databases">
        <title>Novel species of the genus Vogesella isolated from rivers.</title>
        <authorList>
            <person name="Lu H."/>
        </authorList>
    </citation>
    <scope>NUCLEOTIDE SEQUENCE [LARGE SCALE GENOMIC DNA]</scope>
    <source>
        <strain evidence="5 6">DC21W</strain>
    </source>
</reference>
<dbReference type="PROSITE" id="PS51857">
    <property type="entry name" value="CSD_2"/>
    <property type="match status" value="1"/>
</dbReference>
<comment type="caution">
    <text evidence="5">The sequence shown here is derived from an EMBL/GenBank/DDBJ whole genome shotgun (WGS) entry which is preliminary data.</text>
</comment>
<dbReference type="InterPro" id="IPR002059">
    <property type="entry name" value="CSP_DNA-bd"/>
</dbReference>
<keyword evidence="3" id="KW-0812">Transmembrane</keyword>
<keyword evidence="6" id="KW-1185">Reference proteome</keyword>
<evidence type="ECO:0000256" key="3">
    <source>
        <dbReference type="SAM" id="Phobius"/>
    </source>
</evidence>
<dbReference type="InterPro" id="IPR011129">
    <property type="entry name" value="CSD"/>
</dbReference>
<dbReference type="SUPFAM" id="SSF50249">
    <property type="entry name" value="Nucleic acid-binding proteins"/>
    <property type="match status" value="1"/>
</dbReference>
<protein>
    <submittedName>
        <fullName evidence="5">Cold shock domain-containing protein</fullName>
    </submittedName>
</protein>
<dbReference type="EMBL" id="JAQQLF010000019">
    <property type="protein sequence ID" value="MDC7718371.1"/>
    <property type="molecule type" value="Genomic_DNA"/>
</dbReference>
<dbReference type="InterPro" id="IPR012340">
    <property type="entry name" value="NA-bd_OB-fold"/>
</dbReference>
<name>A0ABT5J1L1_9NEIS</name>
<dbReference type="Proteomes" id="UP001219956">
    <property type="component" value="Unassembled WGS sequence"/>
</dbReference>
<evidence type="ECO:0000313" key="5">
    <source>
        <dbReference type="EMBL" id="MDC7718371.1"/>
    </source>
</evidence>
<evidence type="ECO:0000256" key="2">
    <source>
        <dbReference type="SAM" id="MobiDB-lite"/>
    </source>
</evidence>
<dbReference type="PANTHER" id="PTHR12962:SF1">
    <property type="entry name" value="COLD SHOCK DOMAIN-CONTAINING PROTEIN CG9705"/>
    <property type="match status" value="1"/>
</dbReference>
<dbReference type="Pfam" id="PF00313">
    <property type="entry name" value="CSD"/>
    <property type="match status" value="1"/>
</dbReference>
<evidence type="ECO:0000313" key="6">
    <source>
        <dbReference type="Proteomes" id="UP001219956"/>
    </source>
</evidence>
<evidence type="ECO:0000259" key="4">
    <source>
        <dbReference type="PROSITE" id="PS51857"/>
    </source>
</evidence>
<feature type="region of interest" description="Disordered" evidence="2">
    <location>
        <begin position="71"/>
        <end position="91"/>
    </location>
</feature>
<keyword evidence="3" id="KW-0472">Membrane</keyword>
<dbReference type="Gene3D" id="2.40.50.140">
    <property type="entry name" value="Nucleic acid-binding proteins"/>
    <property type="match status" value="1"/>
</dbReference>
<sequence length="198" mass="21832">MRHQGTITHWLDEKGYGFITRKDNGDRVFFHISDCPRGAIRPQTGWVVSFELTAAQNGKFAAHHVHSEKFLPKAPGKPATARATRPAYTSKRRRRGQLLNGLLLLLAVSAAGYGVKEYYRARQLLTLTHGTPPAIAAPASSLRAEHVPPGGTQFQCDQRIYCSQMTSRSEALYFLAHCPGAKMDGDGDGEPCEQQFGH</sequence>